<comment type="similarity">
    <text evidence="1">Belongs to the alkylbase DNA glycosidase AlkA family.</text>
</comment>
<evidence type="ECO:0000259" key="4">
    <source>
        <dbReference type="SMART" id="SM00478"/>
    </source>
</evidence>
<dbReference type="FunFam" id="1.10.340.30:FF:000004">
    <property type="entry name" value="DNA-3-methyladenine glycosylase II"/>
    <property type="match status" value="1"/>
</dbReference>
<organism evidence="5">
    <name type="scientific">bioreactor metagenome</name>
    <dbReference type="NCBI Taxonomy" id="1076179"/>
    <lineage>
        <taxon>unclassified sequences</taxon>
        <taxon>metagenomes</taxon>
        <taxon>ecological metagenomes</taxon>
    </lineage>
</organism>
<reference evidence="5" key="1">
    <citation type="submission" date="2019-08" db="EMBL/GenBank/DDBJ databases">
        <authorList>
            <person name="Kucharzyk K."/>
            <person name="Murdoch R.W."/>
            <person name="Higgins S."/>
            <person name="Loffler F."/>
        </authorList>
    </citation>
    <scope>NUCLEOTIDE SEQUENCE</scope>
</reference>
<dbReference type="EMBL" id="VSSQ01011527">
    <property type="protein sequence ID" value="MPM47067.1"/>
    <property type="molecule type" value="Genomic_DNA"/>
</dbReference>
<dbReference type="InterPro" id="IPR011257">
    <property type="entry name" value="DNA_glycosylase"/>
</dbReference>
<dbReference type="Gene3D" id="1.10.340.30">
    <property type="entry name" value="Hypothetical protein, domain 2"/>
    <property type="match status" value="1"/>
</dbReference>
<gene>
    <name evidence="5" type="primary">alkA_3</name>
    <name evidence="5" type="ORF">SDC9_93775</name>
</gene>
<comment type="caution">
    <text evidence="5">The sequence shown here is derived from an EMBL/GenBank/DDBJ whole genome shotgun (WGS) entry which is preliminary data.</text>
</comment>
<evidence type="ECO:0000256" key="3">
    <source>
        <dbReference type="ARBA" id="ARBA00023204"/>
    </source>
</evidence>
<dbReference type="PANTHER" id="PTHR43003:SF5">
    <property type="entry name" value="DNA-3-METHYLADENINE GLYCOSYLASE"/>
    <property type="match status" value="1"/>
</dbReference>
<dbReference type="PANTHER" id="PTHR43003">
    <property type="entry name" value="DNA-3-METHYLADENINE GLYCOSYLASE"/>
    <property type="match status" value="1"/>
</dbReference>
<proteinExistence type="inferred from homology"/>
<dbReference type="SMART" id="SM00478">
    <property type="entry name" value="ENDO3c"/>
    <property type="match status" value="1"/>
</dbReference>
<dbReference type="GO" id="GO:0032131">
    <property type="term" value="F:alkylated DNA binding"/>
    <property type="evidence" value="ECO:0007669"/>
    <property type="project" value="TreeGrafter"/>
</dbReference>
<dbReference type="InterPro" id="IPR003265">
    <property type="entry name" value="HhH-GPD_domain"/>
</dbReference>
<feature type="domain" description="HhH-GPD" evidence="4">
    <location>
        <begin position="51"/>
        <end position="216"/>
    </location>
</feature>
<dbReference type="GO" id="GO:0005737">
    <property type="term" value="C:cytoplasm"/>
    <property type="evidence" value="ECO:0007669"/>
    <property type="project" value="TreeGrafter"/>
</dbReference>
<name>A0A645A1W2_9ZZZZ</name>
<dbReference type="GO" id="GO:0006307">
    <property type="term" value="P:DNA alkylation repair"/>
    <property type="evidence" value="ECO:0007669"/>
    <property type="project" value="TreeGrafter"/>
</dbReference>
<dbReference type="GO" id="GO:0032993">
    <property type="term" value="C:protein-DNA complex"/>
    <property type="evidence" value="ECO:0007669"/>
    <property type="project" value="TreeGrafter"/>
</dbReference>
<keyword evidence="2" id="KW-0227">DNA damage</keyword>
<dbReference type="GO" id="GO:0008725">
    <property type="term" value="F:DNA-3-methyladenine glycosylase activity"/>
    <property type="evidence" value="ECO:0007669"/>
    <property type="project" value="TreeGrafter"/>
</dbReference>
<dbReference type="SUPFAM" id="SSF48150">
    <property type="entry name" value="DNA-glycosylase"/>
    <property type="match status" value="1"/>
</dbReference>
<dbReference type="EC" id="3.2.2.21" evidence="5"/>
<dbReference type="AlphaFoldDB" id="A0A645A1W2"/>
<dbReference type="Pfam" id="PF00730">
    <property type="entry name" value="HhH-GPD"/>
    <property type="match status" value="1"/>
</dbReference>
<dbReference type="InterPro" id="IPR051912">
    <property type="entry name" value="Alkylbase_DNA_Glycosylase/TA"/>
</dbReference>
<keyword evidence="5" id="KW-0326">Glycosidase</keyword>
<keyword evidence="3" id="KW-0234">DNA repair</keyword>
<dbReference type="GO" id="GO:0043916">
    <property type="term" value="F:DNA-7-methylguanine glycosylase activity"/>
    <property type="evidence" value="ECO:0007669"/>
    <property type="project" value="TreeGrafter"/>
</dbReference>
<keyword evidence="5" id="KW-0378">Hydrolase</keyword>
<sequence>MAKPGYLKYGEREVRHLSTVCPELGRVIDRLGFLERPVEPDLFTALASSIVSQQISGKVAETIWGRLVKAVELKLAAEPSKSVEPGKSAVSPEIFSLLSTEELRACGLSQRKAEYITGIASAAVEGTLDFESLRSLDDADFIRELVKLRGVGEWTAEMMLIFSLERPDVLSWGDFAIKNGIKKLFGLETLSRMQFEEIRETFSPYNTVASLYLWEL</sequence>
<accession>A0A645A1W2</accession>
<dbReference type="Gene3D" id="1.10.1670.40">
    <property type="match status" value="1"/>
</dbReference>
<evidence type="ECO:0000313" key="5">
    <source>
        <dbReference type="EMBL" id="MPM47067.1"/>
    </source>
</evidence>
<dbReference type="CDD" id="cd00056">
    <property type="entry name" value="ENDO3c"/>
    <property type="match status" value="1"/>
</dbReference>
<protein>
    <submittedName>
        <fullName evidence="5">DNA-3-methyladenine glycosylase</fullName>
        <ecNumber evidence="5">3.2.2.21</ecNumber>
    </submittedName>
</protein>
<evidence type="ECO:0000256" key="2">
    <source>
        <dbReference type="ARBA" id="ARBA00022763"/>
    </source>
</evidence>
<evidence type="ECO:0000256" key="1">
    <source>
        <dbReference type="ARBA" id="ARBA00010817"/>
    </source>
</evidence>
<dbReference type="GO" id="GO:0006285">
    <property type="term" value="P:base-excision repair, AP site formation"/>
    <property type="evidence" value="ECO:0007669"/>
    <property type="project" value="TreeGrafter"/>
</dbReference>